<dbReference type="InterPro" id="IPR057596">
    <property type="entry name" value="RDRP_core"/>
</dbReference>
<comment type="similarity">
    <text evidence="1 8">Belongs to the RdRP family.</text>
</comment>
<feature type="domain" description="RDRP C-terminal head" evidence="11">
    <location>
        <begin position="1014"/>
        <end position="1163"/>
    </location>
</feature>
<dbReference type="InterPro" id="IPR035979">
    <property type="entry name" value="RBD_domain_sf"/>
</dbReference>
<proteinExistence type="inferred from homology"/>
<feature type="domain" description="RDRP core" evidence="10">
    <location>
        <begin position="451"/>
        <end position="1001"/>
    </location>
</feature>
<dbReference type="EMBL" id="BEXD01003334">
    <property type="protein sequence ID" value="GBC00871.1"/>
    <property type="molecule type" value="Genomic_DNA"/>
</dbReference>
<feature type="compositionally biased region" description="Basic residues" evidence="9">
    <location>
        <begin position="1"/>
        <end position="11"/>
    </location>
</feature>
<feature type="compositionally biased region" description="Low complexity" evidence="9">
    <location>
        <begin position="12"/>
        <end position="25"/>
    </location>
</feature>
<organism evidence="12 14">
    <name type="scientific">Rhizophagus clarus</name>
    <dbReference type="NCBI Taxonomy" id="94130"/>
    <lineage>
        <taxon>Eukaryota</taxon>
        <taxon>Fungi</taxon>
        <taxon>Fungi incertae sedis</taxon>
        <taxon>Mucoromycota</taxon>
        <taxon>Glomeromycotina</taxon>
        <taxon>Glomeromycetes</taxon>
        <taxon>Glomerales</taxon>
        <taxon>Glomeraceae</taxon>
        <taxon>Rhizophagus</taxon>
    </lineage>
</organism>
<dbReference type="EC" id="2.7.7.48" evidence="8"/>
<keyword evidence="6" id="KW-0943">RNA-mediated gene silencing</keyword>
<name>A0A2Z6RG18_9GLOM</name>
<evidence type="ECO:0000313" key="14">
    <source>
        <dbReference type="Proteomes" id="UP000247702"/>
    </source>
</evidence>
<dbReference type="Pfam" id="PF26253">
    <property type="entry name" value="RdRP_head"/>
    <property type="match status" value="1"/>
</dbReference>
<evidence type="ECO:0000256" key="6">
    <source>
        <dbReference type="ARBA" id="ARBA00023158"/>
    </source>
</evidence>
<dbReference type="GO" id="GO:0030422">
    <property type="term" value="P:siRNA processing"/>
    <property type="evidence" value="ECO:0007669"/>
    <property type="project" value="TreeGrafter"/>
</dbReference>
<evidence type="ECO:0000256" key="7">
    <source>
        <dbReference type="ARBA" id="ARBA00048744"/>
    </source>
</evidence>
<feature type="region of interest" description="Disordered" evidence="9">
    <location>
        <begin position="1"/>
        <end position="25"/>
    </location>
</feature>
<dbReference type="InterPro" id="IPR007855">
    <property type="entry name" value="RDRP"/>
</dbReference>
<gene>
    <name evidence="13" type="ORF">RCL2_001851800</name>
    <name evidence="12" type="ORF">RclHR1_00040022</name>
</gene>
<dbReference type="OrthoDB" id="6513042at2759"/>
<keyword evidence="5 8" id="KW-0694">RNA-binding</keyword>
<protein>
    <recommendedName>
        <fullName evidence="8">RNA-dependent RNA polymerase</fullName>
        <ecNumber evidence="8">2.7.7.48</ecNumber>
    </recommendedName>
</protein>
<evidence type="ECO:0000256" key="8">
    <source>
        <dbReference type="RuleBase" id="RU363098"/>
    </source>
</evidence>
<reference evidence="12 14" key="1">
    <citation type="submission" date="2017-11" db="EMBL/GenBank/DDBJ databases">
        <title>The genome of Rhizophagus clarus HR1 reveals common genetic basis of auxotrophy among arbuscular mycorrhizal fungi.</title>
        <authorList>
            <person name="Kobayashi Y."/>
        </authorList>
    </citation>
    <scope>NUCLEOTIDE SEQUENCE [LARGE SCALE GENOMIC DNA]</scope>
    <source>
        <strain evidence="12 14">HR1</strain>
    </source>
</reference>
<evidence type="ECO:0000313" key="13">
    <source>
        <dbReference type="EMBL" id="GES91715.1"/>
    </source>
</evidence>
<dbReference type="Proteomes" id="UP000615446">
    <property type="component" value="Unassembled WGS sequence"/>
</dbReference>
<evidence type="ECO:0000256" key="9">
    <source>
        <dbReference type="SAM" id="MobiDB-lite"/>
    </source>
</evidence>
<sequence>MRRNTSSRRYSRTSSNGGNGVNGRYNGYGSYDGDENNYANSGVPNYWPPYGWRNFAEIRFKIRNVPTWAEITDIRSYFASYGNVYKVLMETRDVQLDERSTGVIHVTFKPVPNFPFWKNQIRFHGNILRVEYQRNDHSSIMFFDQAEAKERLKFHSFQAESLEMGVYLQPEIFVSEIKYTDLINFTINYQKRNISVEFGLKSAQIYLFKLEIDFKNIEGEINAELDTSQQGSRGSVTIASKYPAKYWVLDDRLEPRDSFHWYFKDSWKRKTEIRVYPRSIEEKEIPLQPHMPSNREQLGKWVVYRINFDLEQLGNTLMEGLRFFKEMINEAREYNLVKPVNINQIPLDIVIGTNLCKYVNRSILDFEVLYMVECNISFNYIHDYNLNREFFFLLARLPTRPAILILEKIYARKRRLYDPLSYLRSEVAKLGFGTRPKHVPSYCVMMRKIVITPTTMYILPPTMETSNRVIRHFHSRKDHFLRVQFVDEASSKVSSSNGTHNYALLNKIYNTLFYGIKIGDRHYEFLAFSSSQLRDHSCWFFASTHDLTADNIRDWMGDFSNIRNVAKYAARMGQCFSSTRAIQYLPVDDIKEIPDVVRGPYTFSDGVGKISFSLAKKVAEKLELKTVPSAFQFRLAGYKGVLCQSNYVQSNQVQVRPSQHKFESKHYVLEVIRGSTFIPAYLNRQAITLLSSLGIPDNVFVEMKNAQVSDLDRMLKNENTAINVLQQNIDEYGVSRFLADLVKAGFLQKRDKYLMNLLSLFRIMMLRDLKKKAKIRVDKGAYLLGVLDESKTLNEDQVYCCVSDPNNPSVRKVITGTCIVYRNPCFHPGDIRVVTAVNCKKLDHLVDVIVFPAVGYRDIPSQCSGGDLDGDDFTIIYDERLIPQRRNFAPMNYQAQRPEMVNKVTMDHIKKFFVNYILSDQLGIIANAHLAKADASDVGAFHGQCMRLAQLHSDAVDYPKTGRPAIFPPELRAHKFPDFMEKHDKPTYKSDKVLGRLYRSIEIERFELYDNFDFDSRLYVEGYQPYLEDARMLKHEYDNDVKGLMNQFGIATEFEVTSGYIIDSIIKIDRKKPRDLAKSVMDAIIPIKRHYRKLFEREFYDEETRVISPKVRSRMEAKAYAWYYVTYHPSEINDDPSDHMVSFPWVVYELLCDTAARNNKKANMYHNNIRLKQKVTIQNNNNNLDYKNNIFMRNSDPEYISHNYYPFIDEDDDGMDTLRQKISVQNKNIYR</sequence>
<dbReference type="Proteomes" id="UP000247702">
    <property type="component" value="Unassembled WGS sequence"/>
</dbReference>
<keyword evidence="3 8" id="KW-0808">Transferase</keyword>
<dbReference type="GO" id="GO:0003968">
    <property type="term" value="F:RNA-directed RNA polymerase activity"/>
    <property type="evidence" value="ECO:0007669"/>
    <property type="project" value="UniProtKB-KW"/>
</dbReference>
<evidence type="ECO:0000256" key="1">
    <source>
        <dbReference type="ARBA" id="ARBA00005762"/>
    </source>
</evidence>
<evidence type="ECO:0000256" key="5">
    <source>
        <dbReference type="ARBA" id="ARBA00022884"/>
    </source>
</evidence>
<evidence type="ECO:0000256" key="2">
    <source>
        <dbReference type="ARBA" id="ARBA00022484"/>
    </source>
</evidence>
<evidence type="ECO:0000313" key="12">
    <source>
        <dbReference type="EMBL" id="GBC00871.1"/>
    </source>
</evidence>
<evidence type="ECO:0000256" key="4">
    <source>
        <dbReference type="ARBA" id="ARBA00022695"/>
    </source>
</evidence>
<dbReference type="PANTHER" id="PTHR23079:SF55">
    <property type="entry name" value="RNA-DIRECTED RNA POLYMERASE"/>
    <property type="match status" value="1"/>
</dbReference>
<reference evidence="13" key="2">
    <citation type="submission" date="2019-10" db="EMBL/GenBank/DDBJ databases">
        <title>Conservation and host-specific expression of non-tandemly repeated heterogenous ribosome RNA gene in arbuscular mycorrhizal fungi.</title>
        <authorList>
            <person name="Maeda T."/>
            <person name="Kobayashi Y."/>
            <person name="Nakagawa T."/>
            <person name="Ezawa T."/>
            <person name="Yamaguchi K."/>
            <person name="Bino T."/>
            <person name="Nishimoto Y."/>
            <person name="Shigenobu S."/>
            <person name="Kawaguchi M."/>
        </authorList>
    </citation>
    <scope>NUCLEOTIDE SEQUENCE</scope>
    <source>
        <strain evidence="13">HR1</strain>
    </source>
</reference>
<dbReference type="SUPFAM" id="SSF54928">
    <property type="entry name" value="RNA-binding domain, RBD"/>
    <property type="match status" value="1"/>
</dbReference>
<dbReference type="InterPro" id="IPR058752">
    <property type="entry name" value="RDRP_C_head"/>
</dbReference>
<keyword evidence="2 8" id="KW-0696">RNA-directed RNA polymerase</keyword>
<evidence type="ECO:0000259" key="11">
    <source>
        <dbReference type="Pfam" id="PF26253"/>
    </source>
</evidence>
<dbReference type="GO" id="GO:0003723">
    <property type="term" value="F:RNA binding"/>
    <property type="evidence" value="ECO:0007669"/>
    <property type="project" value="UniProtKB-KW"/>
</dbReference>
<accession>A0A2Z6RG18</accession>
<dbReference type="EMBL" id="BLAL01000206">
    <property type="protein sequence ID" value="GES91715.1"/>
    <property type="molecule type" value="Genomic_DNA"/>
</dbReference>
<comment type="catalytic activity">
    <reaction evidence="7 8">
        <text>RNA(n) + a ribonucleoside 5'-triphosphate = RNA(n+1) + diphosphate</text>
        <dbReference type="Rhea" id="RHEA:21248"/>
        <dbReference type="Rhea" id="RHEA-COMP:14527"/>
        <dbReference type="Rhea" id="RHEA-COMP:17342"/>
        <dbReference type="ChEBI" id="CHEBI:33019"/>
        <dbReference type="ChEBI" id="CHEBI:61557"/>
        <dbReference type="ChEBI" id="CHEBI:140395"/>
        <dbReference type="EC" id="2.7.7.48"/>
    </reaction>
</comment>
<comment type="caution">
    <text evidence="12">The sequence shown here is derived from an EMBL/GenBank/DDBJ whole genome shotgun (WGS) entry which is preliminary data.</text>
</comment>
<dbReference type="Pfam" id="PF05183">
    <property type="entry name" value="RdRP"/>
    <property type="match status" value="1"/>
</dbReference>
<dbReference type="PANTHER" id="PTHR23079">
    <property type="entry name" value="RNA-DEPENDENT RNA POLYMERASE"/>
    <property type="match status" value="1"/>
</dbReference>
<keyword evidence="14" id="KW-1185">Reference proteome</keyword>
<dbReference type="GO" id="GO:0031380">
    <property type="term" value="C:nuclear RNA-directed RNA polymerase complex"/>
    <property type="evidence" value="ECO:0007669"/>
    <property type="project" value="TreeGrafter"/>
</dbReference>
<evidence type="ECO:0000259" key="10">
    <source>
        <dbReference type="Pfam" id="PF05183"/>
    </source>
</evidence>
<evidence type="ECO:0000256" key="3">
    <source>
        <dbReference type="ARBA" id="ARBA00022679"/>
    </source>
</evidence>
<keyword evidence="4 8" id="KW-0548">Nucleotidyltransferase</keyword>
<dbReference type="AlphaFoldDB" id="A0A2Z6RG18"/>